<accession>A0A2P2QTL6</accession>
<name>A0A2P2QTL6_RHIMU</name>
<proteinExistence type="predicted"/>
<sequence>MHKLCSLSLFVLLYKLFALKLVLSDNLQRLLKIFLLHASSL</sequence>
<evidence type="ECO:0000313" key="1">
    <source>
        <dbReference type="EMBL" id="MBX70214.1"/>
    </source>
</evidence>
<protein>
    <submittedName>
        <fullName evidence="1">Uncharacterized protein</fullName>
    </submittedName>
</protein>
<organism evidence="1">
    <name type="scientific">Rhizophora mucronata</name>
    <name type="common">Asiatic mangrove</name>
    <dbReference type="NCBI Taxonomy" id="61149"/>
    <lineage>
        <taxon>Eukaryota</taxon>
        <taxon>Viridiplantae</taxon>
        <taxon>Streptophyta</taxon>
        <taxon>Embryophyta</taxon>
        <taxon>Tracheophyta</taxon>
        <taxon>Spermatophyta</taxon>
        <taxon>Magnoliopsida</taxon>
        <taxon>eudicotyledons</taxon>
        <taxon>Gunneridae</taxon>
        <taxon>Pentapetalae</taxon>
        <taxon>rosids</taxon>
        <taxon>fabids</taxon>
        <taxon>Malpighiales</taxon>
        <taxon>Rhizophoraceae</taxon>
        <taxon>Rhizophora</taxon>
    </lineage>
</organism>
<dbReference type="EMBL" id="GGEC01089730">
    <property type="protein sequence ID" value="MBX70214.1"/>
    <property type="molecule type" value="Transcribed_RNA"/>
</dbReference>
<dbReference type="AlphaFoldDB" id="A0A2P2QTL6"/>
<reference evidence="1" key="1">
    <citation type="submission" date="2018-02" db="EMBL/GenBank/DDBJ databases">
        <title>Rhizophora mucronata_Transcriptome.</title>
        <authorList>
            <person name="Meera S.P."/>
            <person name="Sreeshan A."/>
            <person name="Augustine A."/>
        </authorList>
    </citation>
    <scope>NUCLEOTIDE SEQUENCE</scope>
    <source>
        <tissue evidence="1">Leaf</tissue>
    </source>
</reference>